<keyword evidence="9" id="KW-0808">Transferase</keyword>
<feature type="transmembrane region" description="Helical" evidence="11">
    <location>
        <begin position="128"/>
        <end position="151"/>
    </location>
</feature>
<proteinExistence type="inferred from homology"/>
<keyword evidence="4" id="KW-0997">Cell inner membrane</keyword>
<accession>A0ABT3ZQT8</accession>
<keyword evidence="9" id="KW-0511">Multifunctional enzyme</keyword>
<dbReference type="EC" id="3.4.23.43" evidence="9"/>
<dbReference type="InterPro" id="IPR010627">
    <property type="entry name" value="Prepilin_pept_A24_N"/>
</dbReference>
<evidence type="ECO:0000259" key="13">
    <source>
        <dbReference type="Pfam" id="PF06750"/>
    </source>
</evidence>
<feature type="transmembrane region" description="Helical" evidence="11">
    <location>
        <begin position="208"/>
        <end position="226"/>
    </location>
</feature>
<dbReference type="EC" id="2.1.1.-" evidence="9"/>
<keyword evidence="9" id="KW-0645">Protease</keyword>
<dbReference type="InterPro" id="IPR014032">
    <property type="entry name" value="Peptidase_A24A_bac"/>
</dbReference>
<evidence type="ECO:0000256" key="7">
    <source>
        <dbReference type="ARBA" id="ARBA00023136"/>
    </source>
</evidence>
<dbReference type="InterPro" id="IPR050882">
    <property type="entry name" value="Prepilin_peptidase/N-MTase"/>
</dbReference>
<evidence type="ECO:0000256" key="4">
    <source>
        <dbReference type="ARBA" id="ARBA00022519"/>
    </source>
</evidence>
<evidence type="ECO:0000313" key="15">
    <source>
        <dbReference type="Proteomes" id="UP001082899"/>
    </source>
</evidence>
<keyword evidence="7 11" id="KW-0472">Membrane</keyword>
<feature type="compositionally biased region" description="Low complexity" evidence="10">
    <location>
        <begin position="61"/>
        <end position="72"/>
    </location>
</feature>
<keyword evidence="9" id="KW-0489">Methyltransferase</keyword>
<dbReference type="Pfam" id="PF01478">
    <property type="entry name" value="Peptidase_A24"/>
    <property type="match status" value="1"/>
</dbReference>
<organism evidence="14 15">
    <name type="scientific">Robbsia betulipollinis</name>
    <dbReference type="NCBI Taxonomy" id="2981849"/>
    <lineage>
        <taxon>Bacteria</taxon>
        <taxon>Pseudomonadati</taxon>
        <taxon>Pseudomonadota</taxon>
        <taxon>Betaproteobacteria</taxon>
        <taxon>Burkholderiales</taxon>
        <taxon>Burkholderiaceae</taxon>
        <taxon>Robbsia</taxon>
    </lineage>
</organism>
<evidence type="ECO:0000256" key="5">
    <source>
        <dbReference type="ARBA" id="ARBA00022692"/>
    </source>
</evidence>
<dbReference type="Pfam" id="PF06750">
    <property type="entry name" value="A24_N_bact"/>
    <property type="match status" value="1"/>
</dbReference>
<sequence length="313" mass="33379">MLPPVLQYLFAALFGLAIGSFLTVVIHRLPIMMERAWRTEIADEIGDTRAREGDRDATPRAVGATASSGPGAPDAAGALDAAAVMPPPLERYDLALPRSACPSCGHVLRPVENIPLVSYLLARGRCRACGHAIGILYPLVEVLTMAMALVVLRHFGAGWTGVAAFGLCASLIALAFIDARTHLLPDVLTLPLLWTGLLLNVGDLFVPLTDAVIGAAAGYLFLWLIYWGFRLLRGKEGMGYGDFKLLAALGAWLGWQALPQIVLLAALAGSLFGLAALFSGRRRADQPLPFGPYLAFAGGVALFFGDPLRHWIA</sequence>
<feature type="transmembrane region" description="Helical" evidence="11">
    <location>
        <begin position="290"/>
        <end position="312"/>
    </location>
</feature>
<feature type="domain" description="Prepilin type IV endopeptidase peptidase" evidence="12">
    <location>
        <begin position="167"/>
        <end position="274"/>
    </location>
</feature>
<keyword evidence="3" id="KW-1003">Cell membrane</keyword>
<comment type="caution">
    <text evidence="14">The sequence shown here is derived from an EMBL/GenBank/DDBJ whole genome shotgun (WGS) entry which is preliminary data.</text>
</comment>
<dbReference type="PANTHER" id="PTHR30487">
    <property type="entry name" value="TYPE 4 PREPILIN-LIKE PROTEINS LEADER PEPTIDE-PROCESSING ENZYME"/>
    <property type="match status" value="1"/>
</dbReference>
<reference evidence="14" key="1">
    <citation type="submission" date="2022-11" db="EMBL/GenBank/DDBJ databases">
        <title>Robbsia betulipollinis sp. nov., isolated from pollen of birch (Betula pendula).</title>
        <authorList>
            <person name="Shi H."/>
            <person name="Ambika Manirajan B."/>
            <person name="Ratering S."/>
            <person name="Geissler-Plaum R."/>
            <person name="Schnell S."/>
        </authorList>
    </citation>
    <scope>NUCLEOTIDE SEQUENCE</scope>
    <source>
        <strain evidence="14">Bb-Pol-6</strain>
    </source>
</reference>
<comment type="similarity">
    <text evidence="2 8">Belongs to the peptidase A24 family.</text>
</comment>
<evidence type="ECO:0000256" key="9">
    <source>
        <dbReference type="RuleBase" id="RU003794"/>
    </source>
</evidence>
<evidence type="ECO:0000256" key="1">
    <source>
        <dbReference type="ARBA" id="ARBA00004429"/>
    </source>
</evidence>
<evidence type="ECO:0000256" key="8">
    <source>
        <dbReference type="RuleBase" id="RU003793"/>
    </source>
</evidence>
<evidence type="ECO:0000259" key="12">
    <source>
        <dbReference type="Pfam" id="PF01478"/>
    </source>
</evidence>
<protein>
    <recommendedName>
        <fullName evidence="9">Prepilin leader peptidase/N-methyltransferase</fullName>
        <ecNumber evidence="9">2.1.1.-</ecNumber>
        <ecNumber evidence="9">3.4.23.43</ecNumber>
    </recommendedName>
</protein>
<feature type="domain" description="Prepilin peptidase A24 N-terminal" evidence="13">
    <location>
        <begin position="13"/>
        <end position="154"/>
    </location>
</feature>
<comment type="function">
    <text evidence="9">Plays an essential role in type IV pili and type II pseudopili formation by proteolytically removing the leader sequence from substrate proteins and subsequently monomethylating the alpha-amino group of the newly exposed N-terminal phenylalanine.</text>
</comment>
<dbReference type="EMBL" id="JAPMXC010000006">
    <property type="protein sequence ID" value="MCY0388924.1"/>
    <property type="molecule type" value="Genomic_DNA"/>
</dbReference>
<dbReference type="Proteomes" id="UP001082899">
    <property type="component" value="Unassembled WGS sequence"/>
</dbReference>
<name>A0ABT3ZQT8_9BURK</name>
<evidence type="ECO:0000313" key="14">
    <source>
        <dbReference type="EMBL" id="MCY0388924.1"/>
    </source>
</evidence>
<evidence type="ECO:0000256" key="3">
    <source>
        <dbReference type="ARBA" id="ARBA00022475"/>
    </source>
</evidence>
<evidence type="ECO:0000256" key="11">
    <source>
        <dbReference type="SAM" id="Phobius"/>
    </source>
</evidence>
<comment type="subcellular location">
    <subcellularLocation>
        <location evidence="1">Cell inner membrane</location>
        <topology evidence="1">Multi-pass membrane protein</topology>
    </subcellularLocation>
    <subcellularLocation>
        <location evidence="9">Cell membrane</location>
        <topology evidence="9">Multi-pass membrane protein</topology>
    </subcellularLocation>
</comment>
<gene>
    <name evidence="14" type="ORF">OVY01_17255</name>
</gene>
<feature type="transmembrane region" description="Helical" evidence="11">
    <location>
        <begin position="6"/>
        <end position="26"/>
    </location>
</feature>
<evidence type="ECO:0000256" key="2">
    <source>
        <dbReference type="ARBA" id="ARBA00005801"/>
    </source>
</evidence>
<dbReference type="PANTHER" id="PTHR30487:SF0">
    <property type="entry name" value="PREPILIN LEADER PEPTIDASE_N-METHYLTRANSFERASE-RELATED"/>
    <property type="match status" value="1"/>
</dbReference>
<dbReference type="InterPro" id="IPR000045">
    <property type="entry name" value="Prepilin_IV_endopep_pep"/>
</dbReference>
<evidence type="ECO:0000256" key="10">
    <source>
        <dbReference type="SAM" id="MobiDB-lite"/>
    </source>
</evidence>
<comment type="catalytic activity">
    <reaction evidence="9">
        <text>Typically cleaves a -Gly-|-Phe- bond to release an N-terminal, basic peptide of 5-8 residues from type IV prepilin, and then N-methylates the new N-terminal amino group, the methyl donor being S-adenosyl-L-methionine.</text>
        <dbReference type="EC" id="3.4.23.43"/>
    </reaction>
</comment>
<feature type="region of interest" description="Disordered" evidence="10">
    <location>
        <begin position="48"/>
        <end position="72"/>
    </location>
</feature>
<keyword evidence="5 9" id="KW-0812">Transmembrane</keyword>
<evidence type="ECO:0000256" key="6">
    <source>
        <dbReference type="ARBA" id="ARBA00022989"/>
    </source>
</evidence>
<feature type="transmembrane region" description="Helical" evidence="11">
    <location>
        <begin position="183"/>
        <end position="202"/>
    </location>
</feature>
<feature type="compositionally biased region" description="Basic and acidic residues" evidence="10">
    <location>
        <begin position="48"/>
        <end position="58"/>
    </location>
</feature>
<keyword evidence="6 11" id="KW-1133">Transmembrane helix</keyword>
<keyword evidence="15" id="KW-1185">Reference proteome</keyword>
<dbReference type="PRINTS" id="PR00864">
    <property type="entry name" value="PREPILNPTASE"/>
</dbReference>
<dbReference type="Gene3D" id="1.20.120.1220">
    <property type="match status" value="1"/>
</dbReference>
<feature type="transmembrane region" description="Helical" evidence="11">
    <location>
        <begin position="157"/>
        <end position="176"/>
    </location>
</feature>
<keyword evidence="9" id="KW-0378">Hydrolase</keyword>